<dbReference type="Proteomes" id="UP000018890">
    <property type="component" value="Unassembled WGS sequence"/>
</dbReference>
<dbReference type="STRING" id="1236970.JCM9140_2286"/>
<evidence type="ECO:0000313" key="2">
    <source>
        <dbReference type="Proteomes" id="UP000018890"/>
    </source>
</evidence>
<organism evidence="1 2">
    <name type="scientific">Halalkalibacter wakoensis JCM 9140</name>
    <dbReference type="NCBI Taxonomy" id="1236970"/>
    <lineage>
        <taxon>Bacteria</taxon>
        <taxon>Bacillati</taxon>
        <taxon>Bacillota</taxon>
        <taxon>Bacilli</taxon>
        <taxon>Bacillales</taxon>
        <taxon>Bacillaceae</taxon>
        <taxon>Halalkalibacter</taxon>
    </lineage>
</organism>
<dbReference type="OrthoDB" id="2876757at2"/>
<protein>
    <submittedName>
        <fullName evidence="1">Uncharacterized protein</fullName>
    </submittedName>
</protein>
<evidence type="ECO:0000313" key="1">
    <source>
        <dbReference type="EMBL" id="GAE26247.1"/>
    </source>
</evidence>
<dbReference type="RefSeq" id="WP_034745610.1">
    <property type="nucleotide sequence ID" value="NZ_BAUT01000020.1"/>
</dbReference>
<keyword evidence="2" id="KW-1185">Reference proteome</keyword>
<reference evidence="1" key="1">
    <citation type="journal article" date="2014" name="Genome Announc.">
        <title>Draft Genome Sequences of Three Alkaliphilic Bacillus Strains, Bacillus wakoensis JCM 9140T, Bacillus akibai JCM 9157T, and Bacillus hemicellulosilyticus JCM 9152T.</title>
        <authorList>
            <person name="Yuki M."/>
            <person name="Oshima K."/>
            <person name="Suda W."/>
            <person name="Oshida Y."/>
            <person name="Kitamura K."/>
            <person name="Iida T."/>
            <person name="Hattori M."/>
            <person name="Ohkuma M."/>
        </authorList>
    </citation>
    <scope>NUCLEOTIDE SEQUENCE [LARGE SCALE GENOMIC DNA]</scope>
    <source>
        <strain evidence="1">JCM 9140</strain>
    </source>
</reference>
<dbReference type="AlphaFoldDB" id="W4Q2N1"/>
<gene>
    <name evidence="1" type="ORF">JCM9140_2286</name>
</gene>
<dbReference type="EMBL" id="BAUT01000020">
    <property type="protein sequence ID" value="GAE26247.1"/>
    <property type="molecule type" value="Genomic_DNA"/>
</dbReference>
<name>W4Q2N1_9BACI</name>
<proteinExistence type="predicted"/>
<accession>W4Q2N1</accession>
<sequence length="121" mass="14216">MEIIQSLADIESLRVREKIPLELITEIEKDFLSIYEAEGNETYLMDFRLSTWRSLHILEKGDRVAAKIGHSLELEYVELCKLKGLEYYRCAVRNDQEFQLFYSIVGTHDPETEEWLLENGS</sequence>
<comment type="caution">
    <text evidence="1">The sequence shown here is derived from an EMBL/GenBank/DDBJ whole genome shotgun (WGS) entry which is preliminary data.</text>
</comment>